<evidence type="ECO:0000313" key="1">
    <source>
        <dbReference type="EMBL" id="QJH92674.1"/>
    </source>
</evidence>
<accession>A0A6M3X4L9</accession>
<name>A0A6M3X4L9_9ZZZZ</name>
<dbReference type="AlphaFoldDB" id="A0A6M3X4L9"/>
<reference evidence="1" key="1">
    <citation type="submission" date="2020-03" db="EMBL/GenBank/DDBJ databases">
        <title>The deep terrestrial virosphere.</title>
        <authorList>
            <person name="Holmfeldt K."/>
            <person name="Nilsson E."/>
            <person name="Simone D."/>
            <person name="Lopez-Fernandez M."/>
            <person name="Wu X."/>
            <person name="de Brujin I."/>
            <person name="Lundin D."/>
            <person name="Andersson A."/>
            <person name="Bertilsson S."/>
            <person name="Dopson M."/>
        </authorList>
    </citation>
    <scope>NUCLEOTIDE SEQUENCE</scope>
    <source>
        <strain evidence="1">MM171A02629</strain>
    </source>
</reference>
<sequence>MIKNLTPHRITISNKDQSIMLTLPSEDNPARCLEITKDHGEFDGFPLVTKSFGKVENLPDPEPDVLYIVSKMIRDACPDRNDIASPGDLFRDENGEVMWAGSLVVNP</sequence>
<proteinExistence type="predicted"/>
<protein>
    <submittedName>
        <fullName evidence="1">Uncharacterized protein</fullName>
    </submittedName>
</protein>
<gene>
    <name evidence="1" type="ORF">MM171A02629_0011</name>
</gene>
<organism evidence="1">
    <name type="scientific">viral metagenome</name>
    <dbReference type="NCBI Taxonomy" id="1070528"/>
    <lineage>
        <taxon>unclassified sequences</taxon>
        <taxon>metagenomes</taxon>
        <taxon>organismal metagenomes</taxon>
    </lineage>
</organism>
<dbReference type="EMBL" id="MT143910">
    <property type="protein sequence ID" value="QJH92674.1"/>
    <property type="molecule type" value="Genomic_DNA"/>
</dbReference>